<comment type="subcellular location">
    <subcellularLocation>
        <location evidence="1">Nucleus</location>
    </subcellularLocation>
</comment>
<evidence type="ECO:0000256" key="1">
    <source>
        <dbReference type="ARBA" id="ARBA00004123"/>
    </source>
</evidence>
<dbReference type="Pfam" id="PF13384">
    <property type="entry name" value="HTH_23"/>
    <property type="match status" value="1"/>
</dbReference>
<dbReference type="AlphaFoldDB" id="A0AAE1L4K1"/>
<keyword evidence="3" id="KW-1185">Reference proteome</keyword>
<gene>
    <name evidence="2" type="ORF">Pcinc_003561</name>
</gene>
<protein>
    <submittedName>
        <fullName evidence="2">Uncharacterized protein</fullName>
    </submittedName>
</protein>
<comment type="caution">
    <text evidence="2">The sequence shown here is derived from an EMBL/GenBank/DDBJ whole genome shotgun (WGS) entry which is preliminary data.</text>
</comment>
<proteinExistence type="predicted"/>
<organism evidence="2 3">
    <name type="scientific">Petrolisthes cinctipes</name>
    <name type="common">Flat porcelain crab</name>
    <dbReference type="NCBI Taxonomy" id="88211"/>
    <lineage>
        <taxon>Eukaryota</taxon>
        <taxon>Metazoa</taxon>
        <taxon>Ecdysozoa</taxon>
        <taxon>Arthropoda</taxon>
        <taxon>Crustacea</taxon>
        <taxon>Multicrustacea</taxon>
        <taxon>Malacostraca</taxon>
        <taxon>Eumalacostraca</taxon>
        <taxon>Eucarida</taxon>
        <taxon>Decapoda</taxon>
        <taxon>Pleocyemata</taxon>
        <taxon>Anomura</taxon>
        <taxon>Galatheoidea</taxon>
        <taxon>Porcellanidae</taxon>
        <taxon>Petrolisthes</taxon>
    </lineage>
</organism>
<evidence type="ECO:0000313" key="3">
    <source>
        <dbReference type="Proteomes" id="UP001286313"/>
    </source>
</evidence>
<name>A0AAE1L4K1_PETCI</name>
<dbReference type="SUPFAM" id="SSF46689">
    <property type="entry name" value="Homeodomain-like"/>
    <property type="match status" value="1"/>
</dbReference>
<accession>A0AAE1L4K1</accession>
<dbReference type="EMBL" id="JAWQEG010000251">
    <property type="protein sequence ID" value="KAK3892585.1"/>
    <property type="molecule type" value="Genomic_DNA"/>
</dbReference>
<evidence type="ECO:0000313" key="2">
    <source>
        <dbReference type="EMBL" id="KAK3892585.1"/>
    </source>
</evidence>
<dbReference type="Gene3D" id="1.10.10.10">
    <property type="entry name" value="Winged helix-like DNA-binding domain superfamily/Winged helix DNA-binding domain"/>
    <property type="match status" value="1"/>
</dbReference>
<reference evidence="2" key="1">
    <citation type="submission" date="2023-10" db="EMBL/GenBank/DDBJ databases">
        <title>Genome assemblies of two species of porcelain crab, Petrolisthes cinctipes and Petrolisthes manimaculis (Anomura: Porcellanidae).</title>
        <authorList>
            <person name="Angst P."/>
        </authorList>
    </citation>
    <scope>NUCLEOTIDE SEQUENCE</scope>
    <source>
        <strain evidence="2">PB745_01</strain>
        <tissue evidence="2">Gill</tissue>
    </source>
</reference>
<dbReference type="InterPro" id="IPR036388">
    <property type="entry name" value="WH-like_DNA-bd_sf"/>
</dbReference>
<sequence length="191" mass="21657">MNRRDSELTKRAQIVALHDLGLSSRVIATRLAVSRTTVMTWIRRHEETGILTDLDVMVMTVTAVRRMVQNSSRCQPETSSIPPTSAALPRFDSFTVGAIRRHIHAKFSANETFTIGSLAKELKTSTLILEGTSDSSVLRLIHNMGFHYKTIHKKTYVRKETLDTVCHRISALRALKRHQEEGRQVVYVDET</sequence>
<dbReference type="InterPro" id="IPR009057">
    <property type="entry name" value="Homeodomain-like_sf"/>
</dbReference>
<dbReference type="Proteomes" id="UP001286313">
    <property type="component" value="Unassembled WGS sequence"/>
</dbReference>
<dbReference type="GO" id="GO:0005634">
    <property type="term" value="C:nucleus"/>
    <property type="evidence" value="ECO:0007669"/>
    <property type="project" value="UniProtKB-SubCell"/>
</dbReference>